<feature type="domain" description="RING-type" evidence="9">
    <location>
        <begin position="369"/>
        <end position="411"/>
    </location>
</feature>
<dbReference type="SMART" id="SM01175">
    <property type="entry name" value="DUF4206"/>
    <property type="match status" value="1"/>
</dbReference>
<feature type="domain" description="Phorbol-ester/DAG-type" evidence="8">
    <location>
        <begin position="353"/>
        <end position="407"/>
    </location>
</feature>
<keyword evidence="4" id="KW-0862">Zinc</keyword>
<comment type="similarity">
    <text evidence="5">Belongs to the DEF8 family.</text>
</comment>
<dbReference type="PROSITE" id="PS50089">
    <property type="entry name" value="ZF_RING_2"/>
    <property type="match status" value="1"/>
</dbReference>
<dbReference type="InterPro" id="IPR047983">
    <property type="entry name" value="DEF8_C1"/>
</dbReference>
<evidence type="ECO:0000313" key="10">
    <source>
        <dbReference type="Proteomes" id="UP000095287"/>
    </source>
</evidence>
<feature type="region of interest" description="Disordered" evidence="7">
    <location>
        <begin position="1"/>
        <end position="24"/>
    </location>
</feature>
<dbReference type="Gene3D" id="3.30.60.20">
    <property type="match status" value="1"/>
</dbReference>
<keyword evidence="2" id="KW-0677">Repeat</keyword>
<dbReference type="SMART" id="SM00109">
    <property type="entry name" value="C1"/>
    <property type="match status" value="2"/>
</dbReference>
<reference evidence="11" key="1">
    <citation type="submission" date="2016-11" db="UniProtKB">
        <authorList>
            <consortium name="WormBaseParasite"/>
        </authorList>
    </citation>
    <scope>IDENTIFICATION</scope>
</reference>
<dbReference type="PROSITE" id="PS00479">
    <property type="entry name" value="ZF_DAG_PE_1"/>
    <property type="match status" value="1"/>
</dbReference>
<evidence type="ECO:0000256" key="4">
    <source>
        <dbReference type="ARBA" id="ARBA00022833"/>
    </source>
</evidence>
<keyword evidence="10" id="KW-1185">Reference proteome</keyword>
<feature type="domain" description="Phorbol-ester/DAG-type" evidence="8">
    <location>
        <begin position="115"/>
        <end position="166"/>
    </location>
</feature>
<evidence type="ECO:0000313" key="11">
    <source>
        <dbReference type="WBParaSite" id="L893_g11924.t1"/>
    </source>
</evidence>
<evidence type="ECO:0000259" key="9">
    <source>
        <dbReference type="PROSITE" id="PS50089"/>
    </source>
</evidence>
<dbReference type="WBParaSite" id="L893_g11924.t1">
    <property type="protein sequence ID" value="L893_g11924.t1"/>
    <property type="gene ID" value="L893_g11924"/>
</dbReference>
<proteinExistence type="inferred from homology"/>
<dbReference type="InterPro" id="IPR046349">
    <property type="entry name" value="C1-like_sf"/>
</dbReference>
<dbReference type="InterPro" id="IPR025258">
    <property type="entry name" value="RH_dom"/>
</dbReference>
<dbReference type="PANTHER" id="PTHR12326:SF3">
    <property type="entry name" value="DIFFERENTIALLY EXPRESSED IN FDCP 8 HOMOLOG"/>
    <property type="match status" value="1"/>
</dbReference>
<dbReference type="SUPFAM" id="SSF57889">
    <property type="entry name" value="Cysteine-rich domain"/>
    <property type="match status" value="1"/>
</dbReference>
<dbReference type="Pfam" id="PF13901">
    <property type="entry name" value="RH_dom"/>
    <property type="match status" value="1"/>
</dbReference>
<dbReference type="InterPro" id="IPR002219">
    <property type="entry name" value="PKC_DAG/PE"/>
</dbReference>
<dbReference type="InterPro" id="IPR001841">
    <property type="entry name" value="Znf_RING"/>
</dbReference>
<evidence type="ECO:0000259" key="8">
    <source>
        <dbReference type="PROSITE" id="PS50081"/>
    </source>
</evidence>
<dbReference type="InterPro" id="IPR051366">
    <property type="entry name" value="DEF8"/>
</dbReference>
<evidence type="ECO:0000256" key="5">
    <source>
        <dbReference type="ARBA" id="ARBA00029450"/>
    </source>
</evidence>
<dbReference type="CDD" id="cd20819">
    <property type="entry name" value="C1_DEF8"/>
    <property type="match status" value="1"/>
</dbReference>
<organism evidence="10 11">
    <name type="scientific">Steinernema glaseri</name>
    <dbReference type="NCBI Taxonomy" id="37863"/>
    <lineage>
        <taxon>Eukaryota</taxon>
        <taxon>Metazoa</taxon>
        <taxon>Ecdysozoa</taxon>
        <taxon>Nematoda</taxon>
        <taxon>Chromadorea</taxon>
        <taxon>Rhabditida</taxon>
        <taxon>Tylenchina</taxon>
        <taxon>Panagrolaimomorpha</taxon>
        <taxon>Strongyloidoidea</taxon>
        <taxon>Steinernematidae</taxon>
        <taxon>Steinernema</taxon>
    </lineage>
</organism>
<keyword evidence="1" id="KW-0479">Metal-binding</keyword>
<dbReference type="Proteomes" id="UP000095287">
    <property type="component" value="Unplaced"/>
</dbReference>
<evidence type="ECO:0000256" key="2">
    <source>
        <dbReference type="ARBA" id="ARBA00022737"/>
    </source>
</evidence>
<dbReference type="PANTHER" id="PTHR12326">
    <property type="entry name" value="PLECKSTRIN HOMOLOGY DOMAIN CONTAINING PROTEIN"/>
    <property type="match status" value="1"/>
</dbReference>
<name>A0A1I7Y2G2_9BILA</name>
<evidence type="ECO:0000256" key="1">
    <source>
        <dbReference type="ARBA" id="ARBA00022723"/>
    </source>
</evidence>
<sequence>MSSPESMDGDHGLIMKSCRSSNDDVVSVDEPQEEEECFVDLQIVDMIQKERRQNPDLDRMGELAIAVEYCKQRLTDDSGLNRKQVMERLVELRLEMQESKSGLEAGDKTLARVAGHEFVLQPANGRNPYCEACMSTIWRIIQQWRRCRVCGYRAHDKCLERVRRTCAGVKVARPGFQLKTDICKERGLAFQNYKCAECKHPLSFEKGADFEPRLCDMEGLYFCRFCHFNDRMVIPARVVHNMDTERYPVSRGAKQLLTIVDKKPLLDLQALNPALFKVDDRLKQMQEMRRNILFMKCYFMCCKKAQKLRILQYLNRHQHFVETSDLYSLNDLQQLVAGRLIPEIAGIVEVFRKHIVEECETCLGKAFICELCNDKSLLFPFSRNVGICPECCNVFHEKCFDRASRYCPRCKRRKVRTQPQAPPNGESA</sequence>
<evidence type="ECO:0000256" key="3">
    <source>
        <dbReference type="ARBA" id="ARBA00022771"/>
    </source>
</evidence>
<evidence type="ECO:0000256" key="6">
    <source>
        <dbReference type="PROSITE-ProRule" id="PRU00175"/>
    </source>
</evidence>
<keyword evidence="3 6" id="KW-0863">Zinc-finger</keyword>
<dbReference type="AlphaFoldDB" id="A0A1I7Y2G2"/>
<evidence type="ECO:0000256" key="7">
    <source>
        <dbReference type="SAM" id="MobiDB-lite"/>
    </source>
</evidence>
<dbReference type="Pfam" id="PF00130">
    <property type="entry name" value="C1_1"/>
    <property type="match status" value="1"/>
</dbReference>
<dbReference type="GO" id="GO:0008270">
    <property type="term" value="F:zinc ion binding"/>
    <property type="evidence" value="ECO:0007669"/>
    <property type="project" value="UniProtKB-KW"/>
</dbReference>
<dbReference type="PROSITE" id="PS50081">
    <property type="entry name" value="ZF_DAG_PE_2"/>
    <property type="match status" value="2"/>
</dbReference>
<protein>
    <submittedName>
        <fullName evidence="11">Phorbol-ester/DAG-type domain-containing protein</fullName>
    </submittedName>
</protein>
<accession>A0A1I7Y2G2</accession>